<dbReference type="Proteomes" id="UP000324800">
    <property type="component" value="Unassembled WGS sequence"/>
</dbReference>
<evidence type="ECO:0000313" key="2">
    <source>
        <dbReference type="EMBL" id="KAA6362132.1"/>
    </source>
</evidence>
<accession>A0A5J4TWA4</accession>
<dbReference type="EMBL" id="SNRW01024614">
    <property type="protein sequence ID" value="KAA6362132.1"/>
    <property type="molecule type" value="Genomic_DNA"/>
</dbReference>
<name>A0A5J4TWA4_9EUKA</name>
<comment type="caution">
    <text evidence="2">The sequence shown here is derived from an EMBL/GenBank/DDBJ whole genome shotgun (WGS) entry which is preliminary data.</text>
</comment>
<gene>
    <name evidence="2" type="ORF">EZS28_042341</name>
</gene>
<organism evidence="2 3">
    <name type="scientific">Streblomastix strix</name>
    <dbReference type="NCBI Taxonomy" id="222440"/>
    <lineage>
        <taxon>Eukaryota</taxon>
        <taxon>Metamonada</taxon>
        <taxon>Preaxostyla</taxon>
        <taxon>Oxymonadida</taxon>
        <taxon>Streblomastigidae</taxon>
        <taxon>Streblomastix</taxon>
    </lineage>
</organism>
<evidence type="ECO:0000313" key="3">
    <source>
        <dbReference type="Proteomes" id="UP000324800"/>
    </source>
</evidence>
<protein>
    <submittedName>
        <fullName evidence="2">Uncharacterized protein</fullName>
    </submittedName>
</protein>
<feature type="compositionally biased region" description="Low complexity" evidence="1">
    <location>
        <begin position="141"/>
        <end position="151"/>
    </location>
</feature>
<sequence>MRLRQGKWFRKFVLRHQNQLKLRQQIELIRSYITELTITFNCIIISSFLEYSKFEHSEQEEKFHTIAVAEEEEEHPQRFLRNQINLIQLSSLKSIAKQAAGHKKINIPSFPSNIPIYSHVLISSNYALHPLISPRYSINIKSNRKNNNNNNEAESKGSSLARGVQCDIRDSKGQKIQRINIVHIDNIQDKTGYSKIDKEQQQSKDESNPPGSAEKQTRVLFDMSKMSERLEKIDREREQKQQKIKSSKDRSALPGQSNQTHAISSSIKSHPKATATAQYQQRHKNLNATTTTNDKQHSPSNGPTQHPTRQPYGQQYSKAQGPDASTPKAQKTKK</sequence>
<feature type="compositionally biased region" description="Polar residues" evidence="1">
    <location>
        <begin position="254"/>
        <end position="268"/>
    </location>
</feature>
<feature type="compositionally biased region" description="Basic and acidic residues" evidence="1">
    <location>
        <begin position="195"/>
        <end position="207"/>
    </location>
</feature>
<dbReference type="AlphaFoldDB" id="A0A5J4TWA4"/>
<evidence type="ECO:0000256" key="1">
    <source>
        <dbReference type="SAM" id="MobiDB-lite"/>
    </source>
</evidence>
<reference evidence="2 3" key="1">
    <citation type="submission" date="2019-03" db="EMBL/GenBank/DDBJ databases">
        <title>Single cell metagenomics reveals metabolic interactions within the superorganism composed of flagellate Streblomastix strix and complex community of Bacteroidetes bacteria on its surface.</title>
        <authorList>
            <person name="Treitli S.C."/>
            <person name="Kolisko M."/>
            <person name="Husnik F."/>
            <person name="Keeling P."/>
            <person name="Hampl V."/>
        </authorList>
    </citation>
    <scope>NUCLEOTIDE SEQUENCE [LARGE SCALE GENOMIC DNA]</scope>
    <source>
        <strain evidence="2">ST1C</strain>
    </source>
</reference>
<feature type="region of interest" description="Disordered" evidence="1">
    <location>
        <begin position="141"/>
        <end position="164"/>
    </location>
</feature>
<feature type="compositionally biased region" description="Polar residues" evidence="1">
    <location>
        <begin position="275"/>
        <end position="318"/>
    </location>
</feature>
<proteinExistence type="predicted"/>
<feature type="region of interest" description="Disordered" evidence="1">
    <location>
        <begin position="192"/>
        <end position="334"/>
    </location>
</feature>
<feature type="compositionally biased region" description="Basic and acidic residues" evidence="1">
    <location>
        <begin position="225"/>
        <end position="251"/>
    </location>
</feature>